<evidence type="ECO:0000313" key="2">
    <source>
        <dbReference type="Proteomes" id="UP000789901"/>
    </source>
</evidence>
<dbReference type="Proteomes" id="UP000789901">
    <property type="component" value="Unassembled WGS sequence"/>
</dbReference>
<feature type="non-terminal residue" evidence="1">
    <location>
        <position position="1"/>
    </location>
</feature>
<organism evidence="1 2">
    <name type="scientific">Gigaspora margarita</name>
    <dbReference type="NCBI Taxonomy" id="4874"/>
    <lineage>
        <taxon>Eukaryota</taxon>
        <taxon>Fungi</taxon>
        <taxon>Fungi incertae sedis</taxon>
        <taxon>Mucoromycota</taxon>
        <taxon>Glomeromycotina</taxon>
        <taxon>Glomeromycetes</taxon>
        <taxon>Diversisporales</taxon>
        <taxon>Gigasporaceae</taxon>
        <taxon>Gigaspora</taxon>
    </lineage>
</organism>
<dbReference type="EMBL" id="CAJVQB010157504">
    <property type="protein sequence ID" value="CAG8856234.1"/>
    <property type="molecule type" value="Genomic_DNA"/>
</dbReference>
<keyword evidence="2" id="KW-1185">Reference proteome</keyword>
<protein>
    <submittedName>
        <fullName evidence="1">2315_t:CDS:1</fullName>
    </submittedName>
</protein>
<feature type="non-terminal residue" evidence="1">
    <location>
        <position position="59"/>
    </location>
</feature>
<name>A0ABN7XLS5_GIGMA</name>
<gene>
    <name evidence="1" type="ORF">GMARGA_LOCUS45055</name>
</gene>
<reference evidence="1 2" key="1">
    <citation type="submission" date="2021-06" db="EMBL/GenBank/DDBJ databases">
        <authorList>
            <person name="Kallberg Y."/>
            <person name="Tangrot J."/>
            <person name="Rosling A."/>
        </authorList>
    </citation>
    <scope>NUCLEOTIDE SEQUENCE [LARGE SCALE GENOMIC DNA]</scope>
    <source>
        <strain evidence="1 2">120-4 pot B 10/14</strain>
    </source>
</reference>
<sequence length="59" mass="7032">VITYIGNKNQKKDKEKGIEKNEFASERMFIYIRKKNTKISLWALKLPDLISKKPNRLRP</sequence>
<comment type="caution">
    <text evidence="1">The sequence shown here is derived from an EMBL/GenBank/DDBJ whole genome shotgun (WGS) entry which is preliminary data.</text>
</comment>
<evidence type="ECO:0000313" key="1">
    <source>
        <dbReference type="EMBL" id="CAG8856234.1"/>
    </source>
</evidence>
<accession>A0ABN7XLS5</accession>
<proteinExistence type="predicted"/>